<gene>
    <name evidence="2" type="ORF">DU428_02555</name>
</gene>
<name>A0A368P743_9FLAO</name>
<dbReference type="AlphaFoldDB" id="A0A368P743"/>
<evidence type="ECO:0000313" key="3">
    <source>
        <dbReference type="Proteomes" id="UP000252249"/>
    </source>
</evidence>
<dbReference type="Proteomes" id="UP000252249">
    <property type="component" value="Unassembled WGS sequence"/>
</dbReference>
<sequence>MCYGRKRTVQLNKIIMKQFFFITITLITFFSCKAQTFPLYDTPNDFDVDNAYYKDIDGDLTKLIGTWQYTNGNESLKLIIKKKEQDTVNARNILYKEDVLYGEYLYIDSNGTEIVNTLSLIDTFSNIYQHSLYGNYIISKNHLPSCNECTESERRVKISIEDHLRNYFDYEMEIRHIPAQSGNSEQIKIKIKLSDMSIVLEGQPDDDRIPTHQEIILTKQ</sequence>
<proteinExistence type="predicted"/>
<evidence type="ECO:0000259" key="1">
    <source>
        <dbReference type="Pfam" id="PF20448"/>
    </source>
</evidence>
<dbReference type="Pfam" id="PF20448">
    <property type="entry name" value="DUF6705"/>
    <property type="match status" value="1"/>
</dbReference>
<dbReference type="EMBL" id="QPIG01000001">
    <property type="protein sequence ID" value="RCU58276.1"/>
    <property type="molecule type" value="Genomic_DNA"/>
</dbReference>
<accession>A0A368P743</accession>
<reference evidence="2 3" key="1">
    <citation type="submission" date="2018-07" db="EMBL/GenBank/DDBJ databases">
        <title>Oceanihabitans testaceum sp. nov., isolated from marine sediment.</title>
        <authorList>
            <person name="Li C.-M."/>
        </authorList>
    </citation>
    <scope>NUCLEOTIDE SEQUENCE [LARGE SCALE GENOMIC DNA]</scope>
    <source>
        <strain evidence="2 3">S9-10</strain>
    </source>
</reference>
<evidence type="ECO:0000313" key="2">
    <source>
        <dbReference type="EMBL" id="RCU58276.1"/>
    </source>
</evidence>
<organism evidence="2 3">
    <name type="scientific">Oceanihabitans sediminis</name>
    <dbReference type="NCBI Taxonomy" id="1812012"/>
    <lineage>
        <taxon>Bacteria</taxon>
        <taxon>Pseudomonadati</taxon>
        <taxon>Bacteroidota</taxon>
        <taxon>Flavobacteriia</taxon>
        <taxon>Flavobacteriales</taxon>
        <taxon>Flavobacteriaceae</taxon>
        <taxon>Oceanihabitans</taxon>
    </lineage>
</organism>
<dbReference type="PROSITE" id="PS51257">
    <property type="entry name" value="PROKAR_LIPOPROTEIN"/>
    <property type="match status" value="1"/>
</dbReference>
<dbReference type="InterPro" id="IPR046551">
    <property type="entry name" value="DUF6705"/>
</dbReference>
<protein>
    <recommendedName>
        <fullName evidence="1">DUF6705 domain-containing protein</fullName>
    </recommendedName>
</protein>
<feature type="domain" description="DUF6705" evidence="1">
    <location>
        <begin position="16"/>
        <end position="220"/>
    </location>
</feature>
<comment type="caution">
    <text evidence="2">The sequence shown here is derived from an EMBL/GenBank/DDBJ whole genome shotgun (WGS) entry which is preliminary data.</text>
</comment>
<keyword evidence="3" id="KW-1185">Reference proteome</keyword>